<dbReference type="Proteomes" id="UP001168524">
    <property type="component" value="Unassembled WGS sequence"/>
</dbReference>
<proteinExistence type="predicted"/>
<keyword evidence="3" id="KW-1185">Reference proteome</keyword>
<evidence type="ECO:0000313" key="3">
    <source>
        <dbReference type="Proteomes" id="UP001168524"/>
    </source>
</evidence>
<dbReference type="EMBL" id="JAUDZE010000008">
    <property type="protein sequence ID" value="MDN0015371.1"/>
    <property type="molecule type" value="Genomic_DNA"/>
</dbReference>
<accession>A0ABT7WRQ8</accession>
<protein>
    <recommendedName>
        <fullName evidence="4">Lipoprotein</fullName>
    </recommendedName>
</protein>
<feature type="signal peptide" evidence="1">
    <location>
        <begin position="1"/>
        <end position="20"/>
    </location>
</feature>
<keyword evidence="1" id="KW-0732">Signal</keyword>
<evidence type="ECO:0008006" key="4">
    <source>
        <dbReference type="Google" id="ProtNLM"/>
    </source>
</evidence>
<evidence type="ECO:0000256" key="1">
    <source>
        <dbReference type="SAM" id="SignalP"/>
    </source>
</evidence>
<dbReference type="RefSeq" id="WP_267981660.1">
    <property type="nucleotide sequence ID" value="NZ_JAPQKF010000008.1"/>
</dbReference>
<evidence type="ECO:0000313" key="2">
    <source>
        <dbReference type="EMBL" id="MDN0015371.1"/>
    </source>
</evidence>
<dbReference type="PROSITE" id="PS51257">
    <property type="entry name" value="PROKAR_LIPOPROTEIN"/>
    <property type="match status" value="1"/>
</dbReference>
<feature type="chain" id="PRO_5046902775" description="Lipoprotein" evidence="1">
    <location>
        <begin position="21"/>
        <end position="144"/>
    </location>
</feature>
<reference evidence="2" key="1">
    <citation type="submission" date="2023-06" db="EMBL/GenBank/DDBJ databases">
        <title>Two novel species of Acinetobacter isolated from motorbike repairing workshop in Vietnam.</title>
        <authorList>
            <person name="Le N.T.T."/>
        </authorList>
    </citation>
    <scope>NUCLEOTIDE SEQUENCE</scope>
    <source>
        <strain evidence="2">VNH17</strain>
    </source>
</reference>
<name>A0ABT7WRQ8_9GAMM</name>
<sequence>MKKVLVVWGITILFSLQGCAAVMASKQPSQKNLAVLDVGKPRSGVVAELGAPVISETKEGERKEIYTFQQGYPKWAKVSRTFWHSAADVATLGLWEVIGSPTEVYFSGQQLSYEVVFDDQDKVKHTQLIKETADTESVIPKTGS</sequence>
<organism evidence="2 3">
    <name type="scientific">Acinetobacter thutiue</name>
    <dbReference type="NCBI Taxonomy" id="2998078"/>
    <lineage>
        <taxon>Bacteria</taxon>
        <taxon>Pseudomonadati</taxon>
        <taxon>Pseudomonadota</taxon>
        <taxon>Gammaproteobacteria</taxon>
        <taxon>Moraxellales</taxon>
        <taxon>Moraxellaceae</taxon>
        <taxon>Acinetobacter</taxon>
    </lineage>
</organism>
<gene>
    <name evidence="2" type="ORF">QTA56_14190</name>
</gene>
<comment type="caution">
    <text evidence="2">The sequence shown here is derived from an EMBL/GenBank/DDBJ whole genome shotgun (WGS) entry which is preliminary data.</text>
</comment>